<sequence>MRLPRLSTSSIPPQRDTADSHASAEAPLLPVSQQRHDDKKARLDRQRHSHHGGQYRSPQRHPLCSSSTIKSHKRQHRLASLAHTSAVFCLAVTSLIAAGVVTWAGWFLYTRHNAYAKAVFAPPMAPRPAQVEALVNAFDLSGRSFPLGTDPSLSVHTNSTSSVPLAAVQAELDSRLLSLALAPTSLACPSLASPPSLAFNATRYSSLPSSGPYLLALNLYNSQSVLPTLARTLLAVADYLGRQNVHISIFENGSTDSTTMGLAHLAAALSAMGVEHTIVSDPRPTDWKRVDRIDQLAVYRNVALAPVQRGLLSSARAFEDVLFINDVFVCPSDALELLWQRKEQDADAACAMDWRESKGVFGRWSKSVKFYDNWVSRSISGNMLRARLDVFSEARDGVAELFDQPGEEPSRDRFRRGLPVPVYSCWNGMLALKAEPFRTTDINPRASQRLGPTGAGGGVGFRTAQAPTRFRSALRSLGECAASECKTLARDFWARGYDRWLIVPTVRATYVQSTYTHPRLLSLISRAQAFLAGEESPDSKSPADPVLAPRIDWSLPEWTAPKNVMCWSWARGFHIDLQWWRMTRERPWRR</sequence>
<proteinExistence type="predicted"/>
<evidence type="ECO:0000313" key="3">
    <source>
        <dbReference type="EMBL" id="CEQ41933.1"/>
    </source>
</evidence>
<organism evidence="3 4">
    <name type="scientific">Sporidiobolus salmonicolor</name>
    <name type="common">Yeast-like fungus</name>
    <name type="synonym">Sporobolomyces salmonicolor</name>
    <dbReference type="NCBI Taxonomy" id="5005"/>
    <lineage>
        <taxon>Eukaryota</taxon>
        <taxon>Fungi</taxon>
        <taxon>Dikarya</taxon>
        <taxon>Basidiomycota</taxon>
        <taxon>Pucciniomycotina</taxon>
        <taxon>Microbotryomycetes</taxon>
        <taxon>Sporidiobolales</taxon>
        <taxon>Sporidiobolaceae</taxon>
        <taxon>Sporobolomyces</taxon>
    </lineage>
</organism>
<dbReference type="AlphaFoldDB" id="A0A0D6EQ30"/>
<evidence type="ECO:0000313" key="4">
    <source>
        <dbReference type="Proteomes" id="UP000243876"/>
    </source>
</evidence>
<evidence type="ECO:0000256" key="1">
    <source>
        <dbReference type="SAM" id="MobiDB-lite"/>
    </source>
</evidence>
<feature type="transmembrane region" description="Helical" evidence="2">
    <location>
        <begin position="81"/>
        <end position="109"/>
    </location>
</feature>
<feature type="compositionally biased region" description="Polar residues" evidence="1">
    <location>
        <begin position="1"/>
        <end position="12"/>
    </location>
</feature>
<evidence type="ECO:0000256" key="2">
    <source>
        <dbReference type="SAM" id="Phobius"/>
    </source>
</evidence>
<keyword evidence="2" id="KW-0812">Transmembrane</keyword>
<dbReference type="Proteomes" id="UP000243876">
    <property type="component" value="Unassembled WGS sequence"/>
</dbReference>
<dbReference type="Pfam" id="PF11735">
    <property type="entry name" value="CAP59_mtransfer"/>
    <property type="match status" value="1"/>
</dbReference>
<feature type="non-terminal residue" evidence="3">
    <location>
        <position position="1"/>
    </location>
</feature>
<dbReference type="InterPro" id="IPR021047">
    <property type="entry name" value="Mannosyltransferase_CMT1"/>
</dbReference>
<dbReference type="PANTHER" id="PTHR34144">
    <property type="entry name" value="CHROMOSOME 8, WHOLE GENOME SHOTGUN SEQUENCE"/>
    <property type="match status" value="1"/>
</dbReference>
<gene>
    <name evidence="3" type="primary">SPOSA6832_03708</name>
</gene>
<dbReference type="EMBL" id="CENE01000019">
    <property type="protein sequence ID" value="CEQ41933.1"/>
    <property type="molecule type" value="Genomic_DNA"/>
</dbReference>
<feature type="region of interest" description="Disordered" evidence="1">
    <location>
        <begin position="1"/>
        <end position="70"/>
    </location>
</feature>
<feature type="compositionally biased region" description="Basic and acidic residues" evidence="1">
    <location>
        <begin position="34"/>
        <end position="46"/>
    </location>
</feature>
<protein>
    <submittedName>
        <fullName evidence="3">SPOSA6832_03708-mRNA-1:cds</fullName>
    </submittedName>
</protein>
<dbReference type="OrthoDB" id="262547at2759"/>
<accession>A0A0D6EQ30</accession>
<keyword evidence="2" id="KW-0472">Membrane</keyword>
<keyword evidence="4" id="KW-1185">Reference proteome</keyword>
<keyword evidence="2" id="KW-1133">Transmembrane helix</keyword>
<reference evidence="4" key="1">
    <citation type="submission" date="2015-02" db="EMBL/GenBank/DDBJ databases">
        <authorList>
            <person name="Gon?alves P."/>
        </authorList>
    </citation>
    <scope>NUCLEOTIDE SEQUENCE [LARGE SCALE GENOMIC DNA]</scope>
</reference>
<name>A0A0D6EQ30_SPOSA</name>
<dbReference type="PANTHER" id="PTHR34144:SF7">
    <property type="entry name" value="EXPORT PROTEIN (CAP59), PUTATIVE (AFU_ORTHOLOGUE AFUA_7G05020)-RELATED"/>
    <property type="match status" value="1"/>
</dbReference>